<sequence length="221" mass="24030">MVAAADVIRRALAQVLPDRLIAGQLGSVCSILLNGRHATTNDEYLMVQPLVGGWGAGHDKDGESGQFCVGNGETSNIPVELTERCYEVFVEHYGFHHEDGGAGRHCGGRGVVLDYRILSPKAWVSTFFGRGITPPWGIDAGLEGSCNYAEIIRADAPTERFSRANRVALEEGDLLRLVTANGGGWGPAKARSLEAIQDDIKNEYISIEQARRYYPDQMPLA</sequence>
<evidence type="ECO:0000313" key="3">
    <source>
        <dbReference type="Proteomes" id="UP001299876"/>
    </source>
</evidence>
<feature type="domain" description="Hydantoinase B/oxoprolinase" evidence="1">
    <location>
        <begin position="3"/>
        <end position="187"/>
    </location>
</feature>
<accession>A0ABT0ETL6</accession>
<dbReference type="Pfam" id="PF02538">
    <property type="entry name" value="Hydantoinase_B"/>
    <property type="match status" value="1"/>
</dbReference>
<comment type="caution">
    <text evidence="2">The sequence shown here is derived from an EMBL/GenBank/DDBJ whole genome shotgun (WGS) entry which is preliminary data.</text>
</comment>
<gene>
    <name evidence="2" type="ORF">L9059_02640</name>
</gene>
<reference evidence="2 3" key="1">
    <citation type="submission" date="2022-02" db="EMBL/GenBank/DDBJ databases">
        <title>Comparative genomics of the first Antarctic Pseudomonas spp. capable of biotransforming 2,4,6-Trinitrotoluene.</title>
        <authorList>
            <person name="Cabrera M.A."/>
            <person name="Marquez S.L."/>
            <person name="Perez-Donoso J.M."/>
        </authorList>
    </citation>
    <scope>NUCLEOTIDE SEQUENCE [LARGE SCALE GENOMIC DNA]</scope>
    <source>
        <strain evidence="2 3">TNT19</strain>
    </source>
</reference>
<protein>
    <submittedName>
        <fullName evidence="2">Hydantoinase B/oxoprolinase family protein</fullName>
    </submittedName>
</protein>
<dbReference type="InterPro" id="IPR003692">
    <property type="entry name" value="Hydantoinase_B"/>
</dbReference>
<name>A0ABT0ETL6_9PSED</name>
<dbReference type="Proteomes" id="UP001299876">
    <property type="component" value="Unassembled WGS sequence"/>
</dbReference>
<organism evidence="2 3">
    <name type="scientific">Pseudomonas violetae</name>
    <dbReference type="NCBI Taxonomy" id="2915813"/>
    <lineage>
        <taxon>Bacteria</taxon>
        <taxon>Pseudomonadati</taxon>
        <taxon>Pseudomonadota</taxon>
        <taxon>Gammaproteobacteria</taxon>
        <taxon>Pseudomonadales</taxon>
        <taxon>Pseudomonadaceae</taxon>
        <taxon>Pseudomonas</taxon>
    </lineage>
</organism>
<proteinExistence type="predicted"/>
<evidence type="ECO:0000313" key="2">
    <source>
        <dbReference type="EMBL" id="MCK1789093.1"/>
    </source>
</evidence>
<dbReference type="EMBL" id="JAKNRW010000002">
    <property type="protein sequence ID" value="MCK1789093.1"/>
    <property type="molecule type" value="Genomic_DNA"/>
</dbReference>
<evidence type="ECO:0000259" key="1">
    <source>
        <dbReference type="Pfam" id="PF02538"/>
    </source>
</evidence>
<keyword evidence="3" id="KW-1185">Reference proteome</keyword>